<sequence length="129" mass="13812">MISTTRVHRWVAGVDDDLRYSSEGLLDTDGMMGPWYAGDRPRSVDELANTPDSFVLLAPGGAGKTTVIEELRSREPGAVSVDLKMAGPEGLPAMFERAVANADVVYVDAIDEAVAAGSQVNYQESPVDR</sequence>
<gene>
    <name evidence="1" type="ORF">HDA44_004267</name>
</gene>
<accession>A0A841DW04</accession>
<dbReference type="Proteomes" id="UP000558997">
    <property type="component" value="Unassembled WGS sequence"/>
</dbReference>
<organism evidence="1 2">
    <name type="scientific">Kribbella solani</name>
    <dbReference type="NCBI Taxonomy" id="236067"/>
    <lineage>
        <taxon>Bacteria</taxon>
        <taxon>Bacillati</taxon>
        <taxon>Actinomycetota</taxon>
        <taxon>Actinomycetes</taxon>
        <taxon>Propionibacteriales</taxon>
        <taxon>Kribbellaceae</taxon>
        <taxon>Kribbella</taxon>
    </lineage>
</organism>
<protein>
    <recommendedName>
        <fullName evidence="3">ATP-binding protein</fullName>
    </recommendedName>
</protein>
<evidence type="ECO:0000313" key="2">
    <source>
        <dbReference type="Proteomes" id="UP000558997"/>
    </source>
</evidence>
<dbReference type="RefSeq" id="WP_184837015.1">
    <property type="nucleotide sequence ID" value="NZ_BAAAVN010000003.1"/>
</dbReference>
<keyword evidence="2" id="KW-1185">Reference proteome</keyword>
<evidence type="ECO:0000313" key="1">
    <source>
        <dbReference type="EMBL" id="MBB5980926.1"/>
    </source>
</evidence>
<evidence type="ECO:0008006" key="3">
    <source>
        <dbReference type="Google" id="ProtNLM"/>
    </source>
</evidence>
<reference evidence="1 2" key="1">
    <citation type="submission" date="2020-08" db="EMBL/GenBank/DDBJ databases">
        <title>Sequencing the genomes of 1000 actinobacteria strains.</title>
        <authorList>
            <person name="Klenk H.-P."/>
        </authorList>
    </citation>
    <scope>NUCLEOTIDE SEQUENCE [LARGE SCALE GENOMIC DNA]</scope>
    <source>
        <strain evidence="1 2">DSM 17294</strain>
    </source>
</reference>
<dbReference type="EMBL" id="JACHNF010000001">
    <property type="protein sequence ID" value="MBB5980926.1"/>
    <property type="molecule type" value="Genomic_DNA"/>
</dbReference>
<dbReference type="AlphaFoldDB" id="A0A841DW04"/>
<proteinExistence type="predicted"/>
<name>A0A841DW04_9ACTN</name>
<comment type="caution">
    <text evidence="1">The sequence shown here is derived from an EMBL/GenBank/DDBJ whole genome shotgun (WGS) entry which is preliminary data.</text>
</comment>